<dbReference type="SMART" id="SM00065">
    <property type="entry name" value="GAF"/>
    <property type="match status" value="1"/>
</dbReference>
<dbReference type="EC" id="2.7.7.65" evidence="1"/>
<feature type="domain" description="GGDEF" evidence="3">
    <location>
        <begin position="193"/>
        <end position="325"/>
    </location>
</feature>
<dbReference type="EMBL" id="JACICY010000001">
    <property type="protein sequence ID" value="MBB3859441.1"/>
    <property type="molecule type" value="Genomic_DNA"/>
</dbReference>
<evidence type="ECO:0000256" key="2">
    <source>
        <dbReference type="ARBA" id="ARBA00034247"/>
    </source>
</evidence>
<dbReference type="InterPro" id="IPR000160">
    <property type="entry name" value="GGDEF_dom"/>
</dbReference>
<dbReference type="PROSITE" id="PS50887">
    <property type="entry name" value="GGDEF"/>
    <property type="match status" value="1"/>
</dbReference>
<sequence>MLDPKLIDEQGRIAALHRYEVLDTPPAEPFDKITALVRDVLQVPISAVSLVDRKRQWFKSVQGLSVTETARSVSFCSHTIMDKAVLIVPDALADARFADNALVTGAPHIRSYAGAPLQTPDGYNVGALCAIDTVAREFTSAQISILSSFASLVVDELELRRIAQTDHMTGALSRRGFVAQVDKQIVHHSRNGGSSVLVLLDIDHFKSVNDGYGHPAGDIVLKAMSEVCAGFLRGSDSFGRLGGEEFGILLTDVRHADGLMVAERIRCKIAEHAMPVGTGLHVTASFGVSALHSRTESASQWIAEADAALYDAKRSGRNRCVLARTHEGWAAAC</sequence>
<dbReference type="FunFam" id="3.30.70.270:FF:000001">
    <property type="entry name" value="Diguanylate cyclase domain protein"/>
    <property type="match status" value="1"/>
</dbReference>
<dbReference type="InterPro" id="IPR043128">
    <property type="entry name" value="Rev_trsase/Diguanyl_cyclase"/>
</dbReference>
<dbReference type="SUPFAM" id="SSF55073">
    <property type="entry name" value="Nucleotide cyclase"/>
    <property type="match status" value="1"/>
</dbReference>
<dbReference type="PANTHER" id="PTHR45138:SF9">
    <property type="entry name" value="DIGUANYLATE CYCLASE DGCM-RELATED"/>
    <property type="match status" value="1"/>
</dbReference>
<evidence type="ECO:0000313" key="4">
    <source>
        <dbReference type="EMBL" id="MBB3859441.1"/>
    </source>
</evidence>
<dbReference type="Pfam" id="PF00990">
    <property type="entry name" value="GGDEF"/>
    <property type="match status" value="1"/>
</dbReference>
<dbReference type="SUPFAM" id="SSF55781">
    <property type="entry name" value="GAF domain-like"/>
    <property type="match status" value="1"/>
</dbReference>
<dbReference type="InterPro" id="IPR003018">
    <property type="entry name" value="GAF"/>
</dbReference>
<comment type="catalytic activity">
    <reaction evidence="2">
        <text>2 GTP = 3',3'-c-di-GMP + 2 diphosphate</text>
        <dbReference type="Rhea" id="RHEA:24898"/>
        <dbReference type="ChEBI" id="CHEBI:33019"/>
        <dbReference type="ChEBI" id="CHEBI:37565"/>
        <dbReference type="ChEBI" id="CHEBI:58805"/>
        <dbReference type="EC" id="2.7.7.65"/>
    </reaction>
</comment>
<dbReference type="Gene3D" id="3.30.70.270">
    <property type="match status" value="1"/>
</dbReference>
<dbReference type="CDD" id="cd01949">
    <property type="entry name" value="GGDEF"/>
    <property type="match status" value="1"/>
</dbReference>
<evidence type="ECO:0000256" key="1">
    <source>
        <dbReference type="ARBA" id="ARBA00012528"/>
    </source>
</evidence>
<dbReference type="InterPro" id="IPR029787">
    <property type="entry name" value="Nucleotide_cyclase"/>
</dbReference>
<name>A0A7W6EUS7_9SPHN</name>
<evidence type="ECO:0000313" key="5">
    <source>
        <dbReference type="Proteomes" id="UP000562395"/>
    </source>
</evidence>
<dbReference type="InterPro" id="IPR029016">
    <property type="entry name" value="GAF-like_dom_sf"/>
</dbReference>
<dbReference type="Pfam" id="PF01590">
    <property type="entry name" value="GAF"/>
    <property type="match status" value="1"/>
</dbReference>
<proteinExistence type="predicted"/>
<comment type="caution">
    <text evidence="4">The sequence shown here is derived from an EMBL/GenBank/DDBJ whole genome shotgun (WGS) entry which is preliminary data.</text>
</comment>
<dbReference type="Gene3D" id="3.30.450.40">
    <property type="match status" value="1"/>
</dbReference>
<dbReference type="NCBIfam" id="TIGR00254">
    <property type="entry name" value="GGDEF"/>
    <property type="match status" value="1"/>
</dbReference>
<dbReference type="PANTHER" id="PTHR45138">
    <property type="entry name" value="REGULATORY COMPONENTS OF SENSORY TRANSDUCTION SYSTEM"/>
    <property type="match status" value="1"/>
</dbReference>
<accession>A0A7W6EUS7</accession>
<dbReference type="GO" id="GO:0052621">
    <property type="term" value="F:diguanylate cyclase activity"/>
    <property type="evidence" value="ECO:0007669"/>
    <property type="project" value="UniProtKB-EC"/>
</dbReference>
<keyword evidence="5" id="KW-1185">Reference proteome</keyword>
<dbReference type="SMART" id="SM00267">
    <property type="entry name" value="GGDEF"/>
    <property type="match status" value="1"/>
</dbReference>
<evidence type="ECO:0000259" key="3">
    <source>
        <dbReference type="PROSITE" id="PS50887"/>
    </source>
</evidence>
<dbReference type="AlphaFoldDB" id="A0A7W6EUS7"/>
<dbReference type="InterPro" id="IPR050469">
    <property type="entry name" value="Diguanylate_Cyclase"/>
</dbReference>
<dbReference type="Proteomes" id="UP000562395">
    <property type="component" value="Unassembled WGS sequence"/>
</dbReference>
<protein>
    <recommendedName>
        <fullName evidence="1">diguanylate cyclase</fullName>
        <ecNumber evidence="1">2.7.7.65</ecNumber>
    </recommendedName>
</protein>
<dbReference type="RefSeq" id="WP_183611687.1">
    <property type="nucleotide sequence ID" value="NZ_JACICY010000001.1"/>
</dbReference>
<reference evidence="4 5" key="1">
    <citation type="submission" date="2020-08" db="EMBL/GenBank/DDBJ databases">
        <title>Genomic Encyclopedia of Type Strains, Phase IV (KMG-IV): sequencing the most valuable type-strain genomes for metagenomic binning, comparative biology and taxonomic classification.</title>
        <authorList>
            <person name="Goeker M."/>
        </authorList>
    </citation>
    <scope>NUCLEOTIDE SEQUENCE [LARGE SCALE GENOMIC DNA]</scope>
    <source>
        <strain evidence="4 5">DSM 14552</strain>
    </source>
</reference>
<organism evidence="4 5">
    <name type="scientific">Novosphingobium hassiacum</name>
    <dbReference type="NCBI Taxonomy" id="173676"/>
    <lineage>
        <taxon>Bacteria</taxon>
        <taxon>Pseudomonadati</taxon>
        <taxon>Pseudomonadota</taxon>
        <taxon>Alphaproteobacteria</taxon>
        <taxon>Sphingomonadales</taxon>
        <taxon>Sphingomonadaceae</taxon>
        <taxon>Novosphingobium</taxon>
    </lineage>
</organism>
<gene>
    <name evidence="4" type="ORF">GGQ88_000681</name>
</gene>